<evidence type="ECO:0000313" key="2">
    <source>
        <dbReference type="EMBL" id="RAK16897.1"/>
    </source>
</evidence>
<dbReference type="Pfam" id="PF13188">
    <property type="entry name" value="PAS_8"/>
    <property type="match status" value="1"/>
</dbReference>
<evidence type="ECO:0000259" key="1">
    <source>
        <dbReference type="Pfam" id="PF13188"/>
    </source>
</evidence>
<accession>A0A327Y8U2</accession>
<comment type="caution">
    <text evidence="2">The sequence shown here is derived from an EMBL/GenBank/DDBJ whole genome shotgun (WGS) entry which is preliminary data.</text>
</comment>
<dbReference type="Proteomes" id="UP000248555">
    <property type="component" value="Unassembled WGS sequence"/>
</dbReference>
<sequence>MKEKYGPDTVVSSVMSSTYTGIQMILNAVNALQSTERKQILKYLYKKTFSSPSGQIRIESNHHLSREIRIGKANLDGQFKIVWSSEQPIPAKPLLTNTVFDSIDEKSIWESLVEEIGKETSDGIVVVDQNRMIVYVNSAAYTLLRAKQGDFLKEVHLQELDSTYQVIQRNIGKANEFSLFLLKKAKQPSILIKKPSTQEYKFGHTSCV</sequence>
<dbReference type="EMBL" id="QLMH01000015">
    <property type="protein sequence ID" value="RAK16897.1"/>
    <property type="molecule type" value="Genomic_DNA"/>
</dbReference>
<dbReference type="SUPFAM" id="SSF53822">
    <property type="entry name" value="Periplasmic binding protein-like I"/>
    <property type="match status" value="1"/>
</dbReference>
<gene>
    <name evidence="2" type="ORF">B0I26_11533</name>
</gene>
<proteinExistence type="predicted"/>
<dbReference type="Gene3D" id="3.40.50.2300">
    <property type="match status" value="1"/>
</dbReference>
<protein>
    <submittedName>
        <fullName evidence="2">Substrate-binding family protein</fullName>
    </submittedName>
</protein>
<dbReference type="RefSeq" id="WP_245934809.1">
    <property type="nucleotide sequence ID" value="NZ_QLMH01000015.1"/>
</dbReference>
<dbReference type="Pfam" id="PF13433">
    <property type="entry name" value="Peripla_BP_5"/>
    <property type="match status" value="1"/>
</dbReference>
<dbReference type="PANTHER" id="PTHR47628">
    <property type="match status" value="1"/>
</dbReference>
<feature type="domain" description="PAS" evidence="1">
    <location>
        <begin position="121"/>
        <end position="150"/>
    </location>
</feature>
<evidence type="ECO:0000313" key="3">
    <source>
        <dbReference type="Proteomes" id="UP000248555"/>
    </source>
</evidence>
<keyword evidence="3" id="KW-1185">Reference proteome</keyword>
<reference evidence="2 3" key="1">
    <citation type="submission" date="2018-06" db="EMBL/GenBank/DDBJ databases">
        <title>Genomic Encyclopedia of Type Strains, Phase III (KMG-III): the genomes of soil and plant-associated and newly described type strains.</title>
        <authorList>
            <person name="Whitman W."/>
        </authorList>
    </citation>
    <scope>NUCLEOTIDE SEQUENCE [LARGE SCALE GENOMIC DNA]</scope>
    <source>
        <strain evidence="2 3">CGMCC 1.8979</strain>
    </source>
</reference>
<dbReference type="PANTHER" id="PTHR47628:SF1">
    <property type="entry name" value="ALIPHATIC AMIDASE EXPRESSION-REGULATING PROTEIN"/>
    <property type="match status" value="1"/>
</dbReference>
<organism evidence="2 3">
    <name type="scientific">Paranoxybacillus vitaminiphilus</name>
    <dbReference type="NCBI Taxonomy" id="581036"/>
    <lineage>
        <taxon>Bacteria</taxon>
        <taxon>Bacillati</taxon>
        <taxon>Bacillota</taxon>
        <taxon>Bacilli</taxon>
        <taxon>Bacillales</taxon>
        <taxon>Anoxybacillaceae</taxon>
        <taxon>Paranoxybacillus</taxon>
    </lineage>
</organism>
<dbReference type="InterPro" id="IPR000014">
    <property type="entry name" value="PAS"/>
</dbReference>
<dbReference type="AlphaFoldDB" id="A0A327Y8U2"/>
<dbReference type="InterPro" id="IPR028082">
    <property type="entry name" value="Peripla_BP_I"/>
</dbReference>
<name>A0A327Y8U2_9BACL</name>
<dbReference type="Gene3D" id="3.30.450.20">
    <property type="entry name" value="PAS domain"/>
    <property type="match status" value="1"/>
</dbReference>